<dbReference type="Gene3D" id="2.130.10.10">
    <property type="entry name" value="YVTN repeat-like/Quinoprotein amine dehydrogenase"/>
    <property type="match status" value="2"/>
</dbReference>
<evidence type="ECO:0000313" key="2">
    <source>
        <dbReference type="EMBL" id="XDV71537.1"/>
    </source>
</evidence>
<dbReference type="InterPro" id="IPR011044">
    <property type="entry name" value="Quino_amine_DH_bsu"/>
</dbReference>
<accession>A0AB39YNT5</accession>
<feature type="signal peptide" evidence="1">
    <location>
        <begin position="1"/>
        <end position="38"/>
    </location>
</feature>
<reference evidence="2" key="1">
    <citation type="submission" date="2024-07" db="EMBL/GenBank/DDBJ databases">
        <authorList>
            <person name="Li J."/>
            <person name="Wei H."/>
            <person name="Ma J."/>
        </authorList>
    </citation>
    <scope>NUCLEOTIDE SEQUENCE</scope>
    <source>
        <strain evidence="2">AMU7</strain>
    </source>
</reference>
<evidence type="ECO:0000256" key="1">
    <source>
        <dbReference type="SAM" id="SignalP"/>
    </source>
</evidence>
<dbReference type="RefSeq" id="WP_369745557.1">
    <property type="nucleotide sequence ID" value="NZ_CP165735.1"/>
</dbReference>
<protein>
    <submittedName>
        <fullName evidence="2">Zinc metallochaperone AztD</fullName>
    </submittedName>
</protein>
<dbReference type="AlphaFoldDB" id="A0AB39YNT5"/>
<keyword evidence="1" id="KW-0732">Signal</keyword>
<dbReference type="InterPro" id="IPR047697">
    <property type="entry name" value="AztD-like"/>
</dbReference>
<organism evidence="2">
    <name type="scientific">Paenarthrobacter sp. AMU7</name>
    <dbReference type="NCBI Taxonomy" id="3162492"/>
    <lineage>
        <taxon>Bacteria</taxon>
        <taxon>Bacillati</taxon>
        <taxon>Actinomycetota</taxon>
        <taxon>Actinomycetes</taxon>
        <taxon>Micrococcales</taxon>
        <taxon>Micrococcaceae</taxon>
        <taxon>Paenarthrobacter</taxon>
    </lineage>
</organism>
<proteinExistence type="predicted"/>
<name>A0AB39YNT5_9MICC</name>
<gene>
    <name evidence="2" type="primary">aztD</name>
    <name evidence="2" type="ORF">ABQM86_21695</name>
</gene>
<feature type="chain" id="PRO_5044190259" evidence="1">
    <location>
        <begin position="39"/>
        <end position="437"/>
    </location>
</feature>
<dbReference type="NCBIfam" id="NF038015">
    <property type="entry name" value="AztD"/>
    <property type="match status" value="1"/>
</dbReference>
<dbReference type="InterPro" id="IPR015943">
    <property type="entry name" value="WD40/YVTN_repeat-like_dom_sf"/>
</dbReference>
<dbReference type="SUPFAM" id="SSF50969">
    <property type="entry name" value="YVTN repeat-like/Quinoprotein amine dehydrogenase"/>
    <property type="match status" value="1"/>
</dbReference>
<dbReference type="EMBL" id="CP165735">
    <property type="protein sequence ID" value="XDV71537.1"/>
    <property type="molecule type" value="Genomic_DNA"/>
</dbReference>
<sequence>MPHHPTPMPPVRSTRNSRLRAQPIAAVGLSALLLTACAAPGGSVGNAVNAAPQATSAPSAKEAGAPTPRLVYTHDAGISVLDATSLEQVGSAEMSGFNRLNPAGDGRHVFVSTGDSFRLFDAGAWTEPHGDHSHHYVAEPKLTELAFAADKAGHVVLHGDKTVLFNDGSGKVESFQASALAAAVEDGKLPATDVYTTPEAHHGVAVELEDGKLLVTLGNEEGRSGIAVLSAGKGQERKEVVRNEECPGVHGEAVAANEAVVVGCENGMLIYKDGAITKVASPDAYGRMGNQAGSEKSPVILGDYKVDKAAELERPTRISLVNTETASLQLVDIGTSYSFRSLGRGPAGEALVLGTDGGLRVIDPLTGTVTTTIPVVGAWEESTTWQDPRPTLFVQGSTAFVTEPATRTIHAVDLKTGKVAKSAQVEHVPNELTGVKG</sequence>